<accession>V5WFQ0</accession>
<dbReference type="Proteomes" id="UP000018680">
    <property type="component" value="Chromosome"/>
</dbReference>
<reference evidence="2 3" key="1">
    <citation type="journal article" date="2015" name="Stand. Genomic Sci.">
        <title>Complete genome sequence and description of Salinispira pacifica gen. nov., sp. nov., a novel spirochaete isolated form a hypersaline microbial mat.</title>
        <authorList>
            <person name="Ben Hania W."/>
            <person name="Joseph M."/>
            <person name="Schumann P."/>
            <person name="Bunk B."/>
            <person name="Fiebig A."/>
            <person name="Sproer C."/>
            <person name="Klenk H.P."/>
            <person name="Fardeau M.L."/>
            <person name="Spring S."/>
        </authorList>
    </citation>
    <scope>NUCLEOTIDE SEQUENCE [LARGE SCALE GENOMIC DNA]</scope>
    <source>
        <strain evidence="2 3">L21-RPul-D2</strain>
    </source>
</reference>
<keyword evidence="3" id="KW-1185">Reference proteome</keyword>
<evidence type="ECO:0000313" key="2">
    <source>
        <dbReference type="EMBL" id="AHC14389.1"/>
    </source>
</evidence>
<organism evidence="2 3">
    <name type="scientific">Salinispira pacifica</name>
    <dbReference type="NCBI Taxonomy" id="1307761"/>
    <lineage>
        <taxon>Bacteria</taxon>
        <taxon>Pseudomonadati</taxon>
        <taxon>Spirochaetota</taxon>
        <taxon>Spirochaetia</taxon>
        <taxon>Spirochaetales</taxon>
        <taxon>Spirochaetaceae</taxon>
        <taxon>Salinispira</taxon>
    </lineage>
</organism>
<dbReference type="EMBL" id="CP006939">
    <property type="protein sequence ID" value="AHC14389.1"/>
    <property type="molecule type" value="Genomic_DNA"/>
</dbReference>
<dbReference type="HOGENOM" id="CLU_637586_0_0_12"/>
<keyword evidence="1" id="KW-1133">Transmembrane helix</keyword>
<feature type="transmembrane region" description="Helical" evidence="1">
    <location>
        <begin position="391"/>
        <end position="413"/>
    </location>
</feature>
<sequence length="430" mass="48821">MDMGFRSFRGDRMVVNSKILLSVVLILFSLGNLFALEITLENVIPGPKIPGTLPSNMKGINLGFPRIAWTAKNKLIYNRAPLSWLIDREKMMVSRQVEMERLFPQLSVQVIWNHDGVVIQNGSAFEREYFYYSNNTGTVELENKSAQQLMNRREVFPGGSSNSQTVDGVFQWNRELYGPYALLPYPIFGPEVAGLSLKNTETGETIPVLDALEFYNLANYDMTAVRFDRFKFAWVGEYYQKDEGSEPDYSINIYFFSITYDGFVSETTSVRIEPDIDAPEAGALQAGESVRVTNADTFMTDENKRSDFWYFVKNQRIEGWVFGGDLLIEGEDWEKRLKSRGRPFDIEAFLAHQESNSEVEPQQDAKDEESAIITETPENRNTYSPQRNSEAFHRILIIAVLSAITLTLVIGFVGSKMKKPPGQTSDSESP</sequence>
<dbReference type="KEGG" id="slr:L21SP2_0969"/>
<dbReference type="AlphaFoldDB" id="V5WFQ0"/>
<keyword evidence="1" id="KW-0472">Membrane</keyword>
<evidence type="ECO:0008006" key="4">
    <source>
        <dbReference type="Google" id="ProtNLM"/>
    </source>
</evidence>
<protein>
    <recommendedName>
        <fullName evidence="4">SH3b domain-containing protein</fullName>
    </recommendedName>
</protein>
<name>V5WFQ0_9SPIO</name>
<proteinExistence type="predicted"/>
<keyword evidence="1" id="KW-0812">Transmembrane</keyword>
<evidence type="ECO:0000256" key="1">
    <source>
        <dbReference type="SAM" id="Phobius"/>
    </source>
</evidence>
<gene>
    <name evidence="2" type="ORF">L21SP2_0969</name>
</gene>
<evidence type="ECO:0000313" key="3">
    <source>
        <dbReference type="Proteomes" id="UP000018680"/>
    </source>
</evidence>